<evidence type="ECO:0008006" key="5">
    <source>
        <dbReference type="Google" id="ProtNLM"/>
    </source>
</evidence>
<dbReference type="PANTHER" id="PTHR33710:SF71">
    <property type="entry name" value="ENDONUCLEASE_EXONUCLEASE_PHOSPHATASE DOMAIN-CONTAINING PROTEIN"/>
    <property type="match status" value="1"/>
</dbReference>
<evidence type="ECO:0000313" key="4">
    <source>
        <dbReference type="Proteomes" id="UP001231189"/>
    </source>
</evidence>
<name>A0AAD8TNE1_LOLMU</name>
<dbReference type="InterPro" id="IPR005135">
    <property type="entry name" value="Endo/exonuclease/phosphatase"/>
</dbReference>
<feature type="domain" description="Reverse transcriptase zinc-binding" evidence="2">
    <location>
        <begin position="432"/>
        <end position="514"/>
    </location>
</feature>
<dbReference type="InterPro" id="IPR026960">
    <property type="entry name" value="RVT-Znf"/>
</dbReference>
<dbReference type="Pfam" id="PF13966">
    <property type="entry name" value="zf-RVT"/>
    <property type="match status" value="1"/>
</dbReference>
<accession>A0AAD8TNE1</accession>
<reference evidence="3" key="1">
    <citation type="submission" date="2023-07" db="EMBL/GenBank/DDBJ databases">
        <title>A chromosome-level genome assembly of Lolium multiflorum.</title>
        <authorList>
            <person name="Chen Y."/>
            <person name="Copetti D."/>
            <person name="Kolliker R."/>
            <person name="Studer B."/>
        </authorList>
    </citation>
    <scope>NUCLEOTIDE SEQUENCE</scope>
    <source>
        <strain evidence="3">02402/16</strain>
        <tissue evidence="3">Leaf</tissue>
    </source>
</reference>
<comment type="caution">
    <text evidence="3">The sequence shown here is derived from an EMBL/GenBank/DDBJ whole genome shotgun (WGS) entry which is preliminary data.</text>
</comment>
<dbReference type="Gene3D" id="3.60.10.10">
    <property type="entry name" value="Endonuclease/exonuclease/phosphatase"/>
    <property type="match status" value="1"/>
</dbReference>
<feature type="domain" description="Endonuclease/exonuclease/phosphatase" evidence="1">
    <location>
        <begin position="6"/>
        <end position="225"/>
    </location>
</feature>
<evidence type="ECO:0000259" key="2">
    <source>
        <dbReference type="Pfam" id="PF13966"/>
    </source>
</evidence>
<dbReference type="SUPFAM" id="SSF56219">
    <property type="entry name" value="DNase I-like"/>
    <property type="match status" value="1"/>
</dbReference>
<dbReference type="Pfam" id="PF03372">
    <property type="entry name" value="Exo_endo_phos"/>
    <property type="match status" value="1"/>
</dbReference>
<evidence type="ECO:0000259" key="1">
    <source>
        <dbReference type="Pfam" id="PF03372"/>
    </source>
</evidence>
<dbReference type="GO" id="GO:0003824">
    <property type="term" value="F:catalytic activity"/>
    <property type="evidence" value="ECO:0007669"/>
    <property type="project" value="InterPro"/>
</dbReference>
<proteinExistence type="predicted"/>
<dbReference type="EMBL" id="JAUUTY010000002">
    <property type="protein sequence ID" value="KAK1684809.1"/>
    <property type="molecule type" value="Genomic_DNA"/>
</dbReference>
<gene>
    <name evidence="3" type="ORF">QYE76_045657</name>
</gene>
<sequence>MRAGIWNLRGFGAPGRKSQIREFLNREHLDFAGFQETIKAQFITADLLGIDPRGRFAWCDVPATGRSGGMLLGVNEDSFEVLGWTKGTFFIRVDVHQLDSNVKWTFFVVYGPADHRRTLEFLGELTLAVEACDLPLVVGGDFNLIRGAEDKNTCNIYWPRVHCFNDCIANLALREIRRGSARYTWTNKQLNPVRCVLDRVFISPDWEVLFPLCSLMVETIIGSDHAPLILSSGEELKKRSPRFFFEQAWLERPDFVELVSVKWRALEGTLGAPLDPTDAWQQIFTGIRQFLRGWGANLGKEGHDLKDSLLAQIQRLDTLADTSGLDDEGWALRYHLEGELTHLARTQEEYWRQRSHLNRLLKGDANTAFFHATANGRRRKCMISRLVSDAGVISEPRALQDHIYSFYRNLMGTQLSDGQDIISWALEPSGKFSVKSLYRKLCQGTPRKHFSDIWKIAVPMKIRIFLWQLLRNRLPSNDNIHRRRGPSSGRCALCSDLEDTAHIFFLFPLARFVWSAVWKPVARRQDREALELAIGRLRSLHANIRDHPA</sequence>
<protein>
    <recommendedName>
        <fullName evidence="5">Reverse transcriptase zinc-binding domain-containing protein</fullName>
    </recommendedName>
</protein>
<dbReference type="PANTHER" id="PTHR33710">
    <property type="entry name" value="BNAC02G09200D PROTEIN"/>
    <property type="match status" value="1"/>
</dbReference>
<dbReference type="Proteomes" id="UP001231189">
    <property type="component" value="Unassembled WGS sequence"/>
</dbReference>
<dbReference type="AlphaFoldDB" id="A0AAD8TNE1"/>
<keyword evidence="4" id="KW-1185">Reference proteome</keyword>
<dbReference type="InterPro" id="IPR036691">
    <property type="entry name" value="Endo/exonu/phosph_ase_sf"/>
</dbReference>
<evidence type="ECO:0000313" key="3">
    <source>
        <dbReference type="EMBL" id="KAK1684809.1"/>
    </source>
</evidence>
<organism evidence="3 4">
    <name type="scientific">Lolium multiflorum</name>
    <name type="common">Italian ryegrass</name>
    <name type="synonym">Lolium perenne subsp. multiflorum</name>
    <dbReference type="NCBI Taxonomy" id="4521"/>
    <lineage>
        <taxon>Eukaryota</taxon>
        <taxon>Viridiplantae</taxon>
        <taxon>Streptophyta</taxon>
        <taxon>Embryophyta</taxon>
        <taxon>Tracheophyta</taxon>
        <taxon>Spermatophyta</taxon>
        <taxon>Magnoliopsida</taxon>
        <taxon>Liliopsida</taxon>
        <taxon>Poales</taxon>
        <taxon>Poaceae</taxon>
        <taxon>BOP clade</taxon>
        <taxon>Pooideae</taxon>
        <taxon>Poodae</taxon>
        <taxon>Poeae</taxon>
        <taxon>Poeae Chloroplast Group 2 (Poeae type)</taxon>
        <taxon>Loliodinae</taxon>
        <taxon>Loliinae</taxon>
        <taxon>Lolium</taxon>
    </lineage>
</organism>